<comment type="caution">
    <text evidence="1">The sequence shown here is derived from an EMBL/GenBank/DDBJ whole genome shotgun (WGS) entry which is preliminary data.</text>
</comment>
<protein>
    <submittedName>
        <fullName evidence="1">Uncharacterized protein</fullName>
    </submittedName>
</protein>
<sequence length="117" mass="11941">MQVVAFDVADDIAVDIYLVQVAGTVIQAVDGAPIRQGGGDAVAQWVVLVAEGALCGGFAQQVTQQIIAEGDEVGFCFCGQAGFFVADFDQVVGFVVLVGGGAVGKVDAVEVAECFII</sequence>
<evidence type="ECO:0000313" key="1">
    <source>
        <dbReference type="EMBL" id="PIT58945.1"/>
    </source>
</evidence>
<dbReference type="EMBL" id="MEIU01000066">
    <property type="protein sequence ID" value="PIT58945.1"/>
    <property type="molecule type" value="Genomic_DNA"/>
</dbReference>
<name>A0A855FUL0_9NEIS</name>
<dbReference type="Proteomes" id="UP000230463">
    <property type="component" value="Unassembled WGS sequence"/>
</dbReference>
<dbReference type="AlphaFoldDB" id="A0A855FUL0"/>
<accession>A0A855FUL0</accession>
<proteinExistence type="predicted"/>
<organism evidence="1 2">
    <name type="scientific">Snodgrassella alvi</name>
    <dbReference type="NCBI Taxonomy" id="1196083"/>
    <lineage>
        <taxon>Bacteria</taxon>
        <taxon>Pseudomonadati</taxon>
        <taxon>Pseudomonadota</taxon>
        <taxon>Betaproteobacteria</taxon>
        <taxon>Neisseriales</taxon>
        <taxon>Neisseriaceae</taxon>
        <taxon>Snodgrassella</taxon>
    </lineage>
</organism>
<gene>
    <name evidence="1" type="ORF">BHC57_10780</name>
</gene>
<reference evidence="1 2" key="1">
    <citation type="journal article" date="2017" name="MBio">
        <title>Type VI secretion-mediated competition in the bee gut microbiome.</title>
        <authorList>
            <person name="Steele M.I."/>
            <person name="Kwong W.K."/>
            <person name="Powell J.E."/>
            <person name="Whiteley M."/>
            <person name="Moran N.A."/>
        </authorList>
    </citation>
    <scope>NUCLEOTIDE SEQUENCE [LARGE SCALE GENOMIC DNA]</scope>
    <source>
        <strain evidence="1 2">HK3</strain>
    </source>
</reference>
<evidence type="ECO:0000313" key="2">
    <source>
        <dbReference type="Proteomes" id="UP000230463"/>
    </source>
</evidence>